<dbReference type="AlphaFoldDB" id="A0A9X7Z9H6"/>
<dbReference type="InterPro" id="IPR007047">
    <property type="entry name" value="Flp_Fap"/>
</dbReference>
<accession>A0A9X7Z9H6</accession>
<proteinExistence type="predicted"/>
<keyword evidence="1" id="KW-0472">Membrane</keyword>
<keyword evidence="3" id="KW-1185">Reference proteome</keyword>
<sequence length="55" mass="5839">MVQKVLQKEEGQSMVEYGLIIALIAVVVIAALVVLGPTIRNLFTSVNTTLANTAP</sequence>
<organism evidence="2 3">
    <name type="scientific">Alicyclobacillus mengziensis</name>
    <dbReference type="NCBI Taxonomy" id="2931921"/>
    <lineage>
        <taxon>Bacteria</taxon>
        <taxon>Bacillati</taxon>
        <taxon>Bacillota</taxon>
        <taxon>Bacilli</taxon>
        <taxon>Bacillales</taxon>
        <taxon>Alicyclobacillaceae</taxon>
        <taxon>Alicyclobacillus</taxon>
    </lineage>
</organism>
<dbReference type="Pfam" id="PF04964">
    <property type="entry name" value="Flp_Fap"/>
    <property type="match status" value="1"/>
</dbReference>
<dbReference type="KEGG" id="afx:JZ786_03960"/>
<evidence type="ECO:0000313" key="2">
    <source>
        <dbReference type="EMBL" id="QSO49668.1"/>
    </source>
</evidence>
<gene>
    <name evidence="2" type="ORF">JZ786_03960</name>
</gene>
<protein>
    <submittedName>
        <fullName evidence="2">Flp family type IVb pilin</fullName>
    </submittedName>
</protein>
<dbReference type="EMBL" id="CP071182">
    <property type="protein sequence ID" value="QSO49668.1"/>
    <property type="molecule type" value="Genomic_DNA"/>
</dbReference>
<dbReference type="Proteomes" id="UP000663505">
    <property type="component" value="Chromosome"/>
</dbReference>
<reference evidence="2 3" key="1">
    <citation type="submission" date="2021-02" db="EMBL/GenBank/DDBJ databases">
        <title>Alicyclobacillus curvatus sp. nov. and Alicyclobacillus mengziensis sp. nov., two acidophilic bacteria isolated from acid mine drainage.</title>
        <authorList>
            <person name="Huang Y."/>
        </authorList>
    </citation>
    <scope>NUCLEOTIDE SEQUENCE [LARGE SCALE GENOMIC DNA]</scope>
    <source>
        <strain evidence="2 3">S30H14</strain>
    </source>
</reference>
<evidence type="ECO:0000256" key="1">
    <source>
        <dbReference type="SAM" id="Phobius"/>
    </source>
</evidence>
<keyword evidence="1" id="KW-1133">Transmembrane helix</keyword>
<name>A0A9X7Z9H6_9BACL</name>
<feature type="transmembrane region" description="Helical" evidence="1">
    <location>
        <begin position="17"/>
        <end position="35"/>
    </location>
</feature>
<evidence type="ECO:0000313" key="3">
    <source>
        <dbReference type="Proteomes" id="UP000663505"/>
    </source>
</evidence>
<keyword evidence="1" id="KW-0812">Transmembrane</keyword>